<dbReference type="AlphaFoldDB" id="A0AAD5K9N6"/>
<keyword evidence="1" id="KW-0732">Signal</keyword>
<evidence type="ECO:0000256" key="1">
    <source>
        <dbReference type="SAM" id="SignalP"/>
    </source>
</evidence>
<keyword evidence="3" id="KW-1185">Reference proteome</keyword>
<accession>A0AAD5K9N6</accession>
<protein>
    <submittedName>
        <fullName evidence="2">Uncharacterized protein</fullName>
    </submittedName>
</protein>
<reference evidence="2" key="2">
    <citation type="submission" date="2023-02" db="EMBL/GenBank/DDBJ databases">
        <authorList>
            <consortium name="DOE Joint Genome Institute"/>
            <person name="Mondo S.J."/>
            <person name="Chang Y."/>
            <person name="Wang Y."/>
            <person name="Ahrendt S."/>
            <person name="Andreopoulos W."/>
            <person name="Barry K."/>
            <person name="Beard J."/>
            <person name="Benny G.L."/>
            <person name="Blankenship S."/>
            <person name="Bonito G."/>
            <person name="Cuomo C."/>
            <person name="Desiro A."/>
            <person name="Gervers K.A."/>
            <person name="Hundley H."/>
            <person name="Kuo A."/>
            <person name="LaButti K."/>
            <person name="Lang B.F."/>
            <person name="Lipzen A."/>
            <person name="O'Donnell K."/>
            <person name="Pangilinan J."/>
            <person name="Reynolds N."/>
            <person name="Sandor L."/>
            <person name="Smith M.W."/>
            <person name="Tsang A."/>
            <person name="Grigoriev I.V."/>
            <person name="Stajich J.E."/>
            <person name="Spatafora J.W."/>
        </authorList>
    </citation>
    <scope>NUCLEOTIDE SEQUENCE</scope>
    <source>
        <strain evidence="2">RSA 2281</strain>
    </source>
</reference>
<name>A0AAD5K9N6_9FUNG</name>
<proteinExistence type="predicted"/>
<comment type="caution">
    <text evidence="2">The sequence shown here is derived from an EMBL/GenBank/DDBJ whole genome shotgun (WGS) entry which is preliminary data.</text>
</comment>
<organism evidence="2 3">
    <name type="scientific">Phascolomyces articulosus</name>
    <dbReference type="NCBI Taxonomy" id="60185"/>
    <lineage>
        <taxon>Eukaryota</taxon>
        <taxon>Fungi</taxon>
        <taxon>Fungi incertae sedis</taxon>
        <taxon>Mucoromycota</taxon>
        <taxon>Mucoromycotina</taxon>
        <taxon>Mucoromycetes</taxon>
        <taxon>Mucorales</taxon>
        <taxon>Lichtheimiaceae</taxon>
        <taxon>Phascolomyces</taxon>
    </lineage>
</organism>
<gene>
    <name evidence="2" type="ORF">BDA99DRAFT_538033</name>
</gene>
<evidence type="ECO:0000313" key="3">
    <source>
        <dbReference type="Proteomes" id="UP001209540"/>
    </source>
</evidence>
<feature type="signal peptide" evidence="1">
    <location>
        <begin position="1"/>
        <end position="26"/>
    </location>
</feature>
<feature type="chain" id="PRO_5042102330" evidence="1">
    <location>
        <begin position="27"/>
        <end position="299"/>
    </location>
</feature>
<sequence>MISTRRSLFSLAIIASTTLFTITTSAAPLEQQQQHFAVSTSSPSNIINNNGNHHNVPSTVAVQNSLCEYYEDIVDQVMETVTDSIFASASNSFMTVRHYQVTGHDQCKTSLPSFVHALGDHLTLVRSNLLASVRPLVQSDLQVILPIEKFMSSELALYTRVNEAVIHLNQRLAEQLGQIVNVDEAANIIISQSLVDNRYLAHCTGQNSATKQFEQLLAVLTAYFNKPASSTTTQKEPILSKDIEQQKPRHRSIETNEAMIMTRWLHSWLSEIPGILTVEFDKRMHEAVQSVLEDFLADE</sequence>
<dbReference type="Proteomes" id="UP001209540">
    <property type="component" value="Unassembled WGS sequence"/>
</dbReference>
<evidence type="ECO:0000313" key="2">
    <source>
        <dbReference type="EMBL" id="KAI9261645.1"/>
    </source>
</evidence>
<dbReference type="EMBL" id="JAIXMP010000015">
    <property type="protein sequence ID" value="KAI9261645.1"/>
    <property type="molecule type" value="Genomic_DNA"/>
</dbReference>
<reference evidence="2" key="1">
    <citation type="journal article" date="2022" name="IScience">
        <title>Evolution of zygomycete secretomes and the origins of terrestrial fungal ecologies.</title>
        <authorList>
            <person name="Chang Y."/>
            <person name="Wang Y."/>
            <person name="Mondo S."/>
            <person name="Ahrendt S."/>
            <person name="Andreopoulos W."/>
            <person name="Barry K."/>
            <person name="Beard J."/>
            <person name="Benny G.L."/>
            <person name="Blankenship S."/>
            <person name="Bonito G."/>
            <person name="Cuomo C."/>
            <person name="Desiro A."/>
            <person name="Gervers K.A."/>
            <person name="Hundley H."/>
            <person name="Kuo A."/>
            <person name="LaButti K."/>
            <person name="Lang B.F."/>
            <person name="Lipzen A."/>
            <person name="O'Donnell K."/>
            <person name="Pangilinan J."/>
            <person name="Reynolds N."/>
            <person name="Sandor L."/>
            <person name="Smith M.E."/>
            <person name="Tsang A."/>
            <person name="Grigoriev I.V."/>
            <person name="Stajich J.E."/>
            <person name="Spatafora J.W."/>
        </authorList>
    </citation>
    <scope>NUCLEOTIDE SEQUENCE</scope>
    <source>
        <strain evidence="2">RSA 2281</strain>
    </source>
</reference>